<dbReference type="InterPro" id="IPR051678">
    <property type="entry name" value="AGP_Transferase"/>
</dbReference>
<dbReference type="InterPro" id="IPR002575">
    <property type="entry name" value="Aminoglycoside_PTrfase"/>
</dbReference>
<protein>
    <recommendedName>
        <fullName evidence="1">Aminoglycoside phosphotransferase domain-containing protein</fullName>
    </recommendedName>
</protein>
<name>A0A364NEQ4_STELY</name>
<proteinExistence type="predicted"/>
<dbReference type="InterPro" id="IPR011009">
    <property type="entry name" value="Kinase-like_dom_sf"/>
</dbReference>
<organism evidence="2 3">
    <name type="scientific">Stemphylium lycopersici</name>
    <name type="common">Tomato gray leaf spot disease fungus</name>
    <name type="synonym">Thyrospora lycopersici</name>
    <dbReference type="NCBI Taxonomy" id="183478"/>
    <lineage>
        <taxon>Eukaryota</taxon>
        <taxon>Fungi</taxon>
        <taxon>Dikarya</taxon>
        <taxon>Ascomycota</taxon>
        <taxon>Pezizomycotina</taxon>
        <taxon>Dothideomycetes</taxon>
        <taxon>Pleosporomycetidae</taxon>
        <taxon>Pleosporales</taxon>
        <taxon>Pleosporineae</taxon>
        <taxon>Pleosporaceae</taxon>
        <taxon>Stemphylium</taxon>
    </lineage>
</organism>
<feature type="domain" description="Aminoglycoside phosphotransferase" evidence="1">
    <location>
        <begin position="140"/>
        <end position="401"/>
    </location>
</feature>
<dbReference type="AlphaFoldDB" id="A0A364NEQ4"/>
<dbReference type="Pfam" id="PF01636">
    <property type="entry name" value="APH"/>
    <property type="match status" value="1"/>
</dbReference>
<dbReference type="PANTHER" id="PTHR21310">
    <property type="entry name" value="AMINOGLYCOSIDE PHOSPHOTRANSFERASE-RELATED-RELATED"/>
    <property type="match status" value="1"/>
</dbReference>
<dbReference type="Gene3D" id="3.90.1200.10">
    <property type="match status" value="1"/>
</dbReference>
<comment type="caution">
    <text evidence="2">The sequence shown here is derived from an EMBL/GenBank/DDBJ whole genome shotgun (WGS) entry which is preliminary data.</text>
</comment>
<evidence type="ECO:0000313" key="2">
    <source>
        <dbReference type="EMBL" id="RAR15805.1"/>
    </source>
</evidence>
<dbReference type="EMBL" id="QGDH01000008">
    <property type="protein sequence ID" value="RAR15805.1"/>
    <property type="molecule type" value="Genomic_DNA"/>
</dbReference>
<sequence>MTIPSTLHCSDIAQIEAAIAVLPAKLKDSSKTTLLTPTTNRDQDYLDPFSDIAIYKPNGDFHENGERVLRLKFQVLQLISDLFPSSETGPPQISLIGEGSYNIVISVKIRPANVAEKRDSGVCFSEKLTRLLGIPPKARDFALRLPLDAHGELQEAAVNDVDRDVATLSVVGNHLTLPVPKVVEYDLGSSNSIGRPYMLQTQLTGTNFNYLWRDLNLAQKISAIAEITKLAEKVSTLTAPAAGTISPSNLASPGSRIQLDDFPIPTKYQAEKEADAAPFPGSSPAQHHTPLTYLLGHMDRWMTYEKTLPYNTPRTKPLWTALKVILHSLHKKGWLGDTFHLAHNDLFPRNILARITSPSTVSITGVVDWDMASFAPLAVALRAPFWAWKASAADEQDEDVARVPVAGEERVALKKTFLDAASERYKAFGLGLEAIVVRKVWRLAVEGLGSEVAKSVARELVDQWGEMYPEDDAVEVWMDVMAKMVVNRESEWDN</sequence>
<dbReference type="SUPFAM" id="SSF56112">
    <property type="entry name" value="Protein kinase-like (PK-like)"/>
    <property type="match status" value="1"/>
</dbReference>
<evidence type="ECO:0000313" key="3">
    <source>
        <dbReference type="Proteomes" id="UP000249619"/>
    </source>
</evidence>
<evidence type="ECO:0000259" key="1">
    <source>
        <dbReference type="Pfam" id="PF01636"/>
    </source>
</evidence>
<dbReference type="Proteomes" id="UP000249619">
    <property type="component" value="Unassembled WGS sequence"/>
</dbReference>
<keyword evidence="3" id="KW-1185">Reference proteome</keyword>
<accession>A0A364NEQ4</accession>
<dbReference type="PANTHER" id="PTHR21310:SF56">
    <property type="entry name" value="AMINOGLYCOSIDE PHOSPHOTRANSFERASE DOMAIN-CONTAINING PROTEIN"/>
    <property type="match status" value="1"/>
</dbReference>
<gene>
    <name evidence="2" type="ORF">DDE83_000821</name>
</gene>
<reference evidence="3" key="1">
    <citation type="submission" date="2018-05" db="EMBL/GenBank/DDBJ databases">
        <title>Draft genome sequence of Stemphylium lycopersici strain CIDEFI 213.</title>
        <authorList>
            <person name="Medina R."/>
            <person name="Franco M.E.E."/>
            <person name="Lucentini C.G."/>
            <person name="Saparrat M.C.N."/>
            <person name="Balatti P.A."/>
        </authorList>
    </citation>
    <scope>NUCLEOTIDE SEQUENCE [LARGE SCALE GENOMIC DNA]</scope>
    <source>
        <strain evidence="3">CIDEFI 213</strain>
    </source>
</reference>